<dbReference type="EMBL" id="MIYZ01000039">
    <property type="protein sequence ID" value="OIR21610.1"/>
    <property type="molecule type" value="Genomic_DNA"/>
</dbReference>
<gene>
    <name evidence="1" type="ORF">BET99_01935</name>
</gene>
<protein>
    <submittedName>
        <fullName evidence="1">Uncharacterized protein</fullName>
    </submittedName>
</protein>
<dbReference type="PANTHER" id="PTHR42195:SF1">
    <property type="entry name" value="ZINC FINGER PROTEIN"/>
    <property type="match status" value="1"/>
</dbReference>
<dbReference type="Pfam" id="PF19769">
    <property type="entry name" value="CPxCG_zf"/>
    <property type="match status" value="1"/>
</dbReference>
<organism evidence="1 2">
    <name type="scientific">Marine Group III euryarchaeote CG-Epi2</name>
    <dbReference type="NCBI Taxonomy" id="1888996"/>
    <lineage>
        <taxon>Archaea</taxon>
        <taxon>Methanobacteriati</taxon>
        <taxon>Thermoplasmatota</taxon>
        <taxon>Thermoplasmata</taxon>
        <taxon>Candidatus Thermoprofundales</taxon>
    </lineage>
</organism>
<dbReference type="Proteomes" id="UP000183615">
    <property type="component" value="Unassembled WGS sequence"/>
</dbReference>
<sequence>MEDIWIFCEMCEEECPHKVLKSRTSSKKGFSFQGVVTCSECNTTGPTEIKEELPLELRLRISNEDKTENGIIHVDRGIVISVGETRPHPDGLILITGLELDGKRPPSAYSQDNPIVWAKRATHARVRFAIHDGEATLSLKKEFDAQEEFRVGNTVRLDGKMTRIKAINLHGGKLSKTAYALEISRITCFYLPEKKFNPRSSRYDGRRN</sequence>
<evidence type="ECO:0000313" key="2">
    <source>
        <dbReference type="Proteomes" id="UP000183615"/>
    </source>
</evidence>
<dbReference type="AlphaFoldDB" id="A0A1J5TKW7"/>
<accession>A0A1J5TKW7</accession>
<dbReference type="InterPro" id="IPR012041">
    <property type="entry name" value="Znf_CPxCG-like"/>
</dbReference>
<reference evidence="1 2" key="1">
    <citation type="submission" date="2016-08" db="EMBL/GenBank/DDBJ databases">
        <title>New Insights into Marine Group III Euryarchaeota, from dark to light.</title>
        <authorList>
            <person name="Haro-Moreno J.M."/>
            <person name="Rodriguez-Valera F."/>
            <person name="Lopez-Garcia P."/>
            <person name="Moreira D."/>
            <person name="Martin-Cuadrado A.B."/>
        </authorList>
    </citation>
    <scope>NUCLEOTIDE SEQUENCE [LARGE SCALE GENOMIC DNA]</scope>
    <source>
        <strain evidence="1">CG-Epi2</strain>
    </source>
</reference>
<dbReference type="PANTHER" id="PTHR42195">
    <property type="entry name" value="UCP015877 FAMILY PROTEIN"/>
    <property type="match status" value="1"/>
</dbReference>
<evidence type="ECO:0000313" key="1">
    <source>
        <dbReference type="EMBL" id="OIR21610.1"/>
    </source>
</evidence>
<name>A0A1J5TKW7_9ARCH</name>
<comment type="caution">
    <text evidence="1">The sequence shown here is derived from an EMBL/GenBank/DDBJ whole genome shotgun (WGS) entry which is preliminary data.</text>
</comment>
<proteinExistence type="predicted"/>